<reference evidence="5 6" key="1">
    <citation type="submission" date="2012-03" db="EMBL/GenBank/DDBJ databases">
        <title>Whole Genome Assembly of Papio anubis.</title>
        <authorList>
            <person name="Liu Y.L."/>
            <person name="Abraham K.A."/>
            <person name="Akbar H.A."/>
            <person name="Ali S.A."/>
            <person name="Anosike U.A."/>
            <person name="Aqrawi P.A."/>
            <person name="Arias F.A."/>
            <person name="Attaway T.A."/>
            <person name="Awwad R.A."/>
            <person name="Babu C.B."/>
            <person name="Bandaranaike D.B."/>
            <person name="Battles P.B."/>
            <person name="Bell A.B."/>
            <person name="Beltran B.B."/>
            <person name="Berhane-Mersha D.B."/>
            <person name="Bess C.B."/>
            <person name="Bickham C.B."/>
            <person name="Bolden T.B."/>
            <person name="Carter K.C."/>
            <person name="Chau D.C."/>
            <person name="Chavez A.C."/>
            <person name="Clerc-Blankenburg K.C."/>
            <person name="Coyle M.C."/>
            <person name="Dao M.D."/>
            <person name="Davila M.L.D."/>
            <person name="Davy-Carroll L.D."/>
            <person name="Denson S.D."/>
            <person name="Dinh H.D."/>
            <person name="Fernandez S.F."/>
            <person name="Fernando P.F."/>
            <person name="Forbes L.F."/>
            <person name="Francis C.F."/>
            <person name="Francisco L.F."/>
            <person name="Fu Q.F."/>
            <person name="Garcia-Iii R.G."/>
            <person name="Garrett T.G."/>
            <person name="Gross S.G."/>
            <person name="Gubbala S.G."/>
            <person name="Hirani K.H."/>
            <person name="Hogues M.H."/>
            <person name="Hollins B.H."/>
            <person name="Jackson L.J."/>
            <person name="Javaid M.J."/>
            <person name="Jhangiani S.J."/>
            <person name="Johnson A.J."/>
            <person name="Johnson B.J."/>
            <person name="Jones J.J."/>
            <person name="Joshi V.J."/>
            <person name="Kalu J.K."/>
            <person name="Khan N.K."/>
            <person name="Korchina V.K."/>
            <person name="Kovar C.K."/>
            <person name="Lago L.L."/>
            <person name="Lara F.L."/>
            <person name="Le T.-K.L."/>
            <person name="Lee S.L."/>
            <person name="Legall-Iii F.L."/>
            <person name="Lemon S.L."/>
            <person name="Liu J.L."/>
            <person name="Liu Y.-S.L."/>
            <person name="Liyanage D.L."/>
            <person name="Lopez J.L."/>
            <person name="Lorensuhewa L.L."/>
            <person name="Mata R.M."/>
            <person name="Mathew T.M."/>
            <person name="Mercado C.M."/>
            <person name="Mercado I.M."/>
            <person name="Morales K.M."/>
            <person name="Morgan M.M."/>
            <person name="Munidasa M.M."/>
            <person name="Ngo D.N."/>
            <person name="Nguyen L.N."/>
            <person name="Nguyen T.N."/>
            <person name="Nguyen N.N."/>
            <person name="Obregon M.O."/>
            <person name="Okwuonu G.O."/>
            <person name="Ongeri F.O."/>
            <person name="Onwere C.O."/>
            <person name="Osifeso I.O."/>
            <person name="Parra A.P."/>
            <person name="Patil S.P."/>
            <person name="Perez A.P."/>
            <person name="Perez Y.P."/>
            <person name="Pham C.P."/>
            <person name="Pu L.-L.P."/>
            <person name="Puazo M.P."/>
            <person name="Quiroz J.Q."/>
            <person name="Rouhana J.R."/>
            <person name="Ruiz M.R."/>
            <person name="Ruiz S.-J.R."/>
            <person name="Saada N.S."/>
            <person name="Santibanez J.S."/>
            <person name="Scheel M.S."/>
            <person name="Schneider B.S."/>
            <person name="Simmons D.S."/>
            <person name="Sisson I.S."/>
            <person name="Tang L.-Y.T."/>
            <person name="Thornton R.T."/>
            <person name="Tisius J.T."/>
            <person name="Toledanes G.T."/>
            <person name="Trejos Z.T."/>
            <person name="Usmani K.U."/>
            <person name="Varghese R.V."/>
            <person name="Vattathil S.V."/>
            <person name="Vee V.V."/>
            <person name="Walker D.W."/>
            <person name="Weissenberger G.W."/>
            <person name="White C.W."/>
            <person name="Williams A.W."/>
            <person name="Woodworth J.W."/>
            <person name="Wright R.W."/>
            <person name="Zhu Y.Z."/>
            <person name="Han Y.H."/>
            <person name="Newsham I.N."/>
            <person name="Nazareth L.N."/>
            <person name="Worley K.W."/>
            <person name="Muzny D.M."/>
            <person name="Rogers J.R."/>
            <person name="Gibbs R.G."/>
        </authorList>
    </citation>
    <scope>NUCLEOTIDE SEQUENCE [LARGE SCALE GENOMIC DNA]</scope>
</reference>
<dbReference type="InterPro" id="IPR001895">
    <property type="entry name" value="RASGEF_cat_dom"/>
</dbReference>
<dbReference type="Gene3D" id="3.10.20.90">
    <property type="entry name" value="Phosphatidylinositol 3-kinase Catalytic Subunit, Chain A, domain 1"/>
    <property type="match status" value="1"/>
</dbReference>
<evidence type="ECO:0000256" key="1">
    <source>
        <dbReference type="ARBA" id="ARBA00022658"/>
    </source>
</evidence>
<dbReference type="GO" id="GO:0007265">
    <property type="term" value="P:Ras protein signal transduction"/>
    <property type="evidence" value="ECO:0007669"/>
    <property type="project" value="TreeGrafter"/>
</dbReference>
<dbReference type="PROSITE" id="PS50009">
    <property type="entry name" value="RASGEF_CAT"/>
    <property type="match status" value="1"/>
</dbReference>
<dbReference type="GeneTree" id="ENSGT00940000159931"/>
<dbReference type="AlphaFoldDB" id="A0A8I5N0G8"/>
<dbReference type="Proteomes" id="UP000028761">
    <property type="component" value="Chromosome 9"/>
</dbReference>
<name>A0A8I5N0G8_PAPAN</name>
<organism evidence="5 6">
    <name type="scientific">Papio anubis</name>
    <name type="common">Olive baboon</name>
    <dbReference type="NCBI Taxonomy" id="9555"/>
    <lineage>
        <taxon>Eukaryota</taxon>
        <taxon>Metazoa</taxon>
        <taxon>Chordata</taxon>
        <taxon>Craniata</taxon>
        <taxon>Vertebrata</taxon>
        <taxon>Euteleostomi</taxon>
        <taxon>Mammalia</taxon>
        <taxon>Eutheria</taxon>
        <taxon>Euarchontoglires</taxon>
        <taxon>Primates</taxon>
        <taxon>Haplorrhini</taxon>
        <taxon>Catarrhini</taxon>
        <taxon>Cercopithecidae</taxon>
        <taxon>Cercopithecinae</taxon>
        <taxon>Papio</taxon>
    </lineage>
</organism>
<accession>A0A8I5N0G8</accession>
<evidence type="ECO:0000313" key="5">
    <source>
        <dbReference type="Ensembl" id="ENSPANP00000052223.1"/>
    </source>
</evidence>
<keyword evidence="3" id="KW-0732">Signal</keyword>
<dbReference type="InterPro" id="IPR029071">
    <property type="entry name" value="Ubiquitin-like_domsf"/>
</dbReference>
<dbReference type="Ensembl" id="ENSPANT00000063341.1">
    <property type="protein sequence ID" value="ENSPANP00000052223.1"/>
    <property type="gene ID" value="ENSPANG00000044017.1"/>
</dbReference>
<evidence type="ECO:0000259" key="4">
    <source>
        <dbReference type="PROSITE" id="PS50009"/>
    </source>
</evidence>
<keyword evidence="6" id="KW-1185">Reference proteome</keyword>
<feature type="chain" id="PRO_5035192694" description="Ras-GEF domain-containing protein" evidence="3">
    <location>
        <begin position="32"/>
        <end position="292"/>
    </location>
</feature>
<dbReference type="Pfam" id="PF00617">
    <property type="entry name" value="RasGEF"/>
    <property type="match status" value="1"/>
</dbReference>
<evidence type="ECO:0000256" key="3">
    <source>
        <dbReference type="SAM" id="SignalP"/>
    </source>
</evidence>
<reference evidence="5" key="2">
    <citation type="submission" date="2025-08" db="UniProtKB">
        <authorList>
            <consortium name="Ensembl"/>
        </authorList>
    </citation>
    <scope>IDENTIFICATION</scope>
</reference>
<proteinExistence type="predicted"/>
<dbReference type="InterPro" id="IPR008937">
    <property type="entry name" value="Ras-like_GEF"/>
</dbReference>
<dbReference type="InterPro" id="IPR023578">
    <property type="entry name" value="Ras_GEF_dom_sf"/>
</dbReference>
<dbReference type="InterPro" id="IPR036964">
    <property type="entry name" value="RASGEF_cat_dom_sf"/>
</dbReference>
<feature type="domain" description="Ras-GEF" evidence="4">
    <location>
        <begin position="169"/>
        <end position="292"/>
    </location>
</feature>
<dbReference type="SUPFAM" id="SSF48366">
    <property type="entry name" value="Ras GEF"/>
    <property type="match status" value="1"/>
</dbReference>
<protein>
    <recommendedName>
        <fullName evidence="4">Ras-GEF domain-containing protein</fullName>
    </recommendedName>
</protein>
<evidence type="ECO:0000256" key="2">
    <source>
        <dbReference type="PROSITE-ProRule" id="PRU00168"/>
    </source>
</evidence>
<dbReference type="SMART" id="SM00147">
    <property type="entry name" value="RasGEF"/>
    <property type="match status" value="1"/>
</dbReference>
<dbReference type="PANTHER" id="PTHR23113">
    <property type="entry name" value="GUANINE NUCLEOTIDE EXCHANGE FACTOR"/>
    <property type="match status" value="1"/>
</dbReference>
<dbReference type="GO" id="GO:0005085">
    <property type="term" value="F:guanyl-nucleotide exchange factor activity"/>
    <property type="evidence" value="ECO:0007669"/>
    <property type="project" value="UniProtKB-KW"/>
</dbReference>
<sequence>MLYSSGSVFQAAGHICLLYLFFLLRASPPAAQPLGDSSHPYCNNCPLPPGVEIRRPFPQFSLVSSLVPYDICLPDHSVLTLQLPVTASVREVMAALAQEDGWTKGQVLVKVNSAGDAIGLQPDARGVATSLGLNERLFVVNPQEVHELTPHPDQLGPTVGSAEGLDLVSAKDLAGQLTDHDWSLFNSIHQVELIYYALGPQHLRDVTTANLERFMRRFNELQYWVATELCLCPVPGPRAQLLRKFIKLAAHLKEQKNLNSFFAVMFGLSNSAISRLAHTWEVGVVWRAPLLR</sequence>
<reference evidence="5" key="3">
    <citation type="submission" date="2025-09" db="UniProtKB">
        <authorList>
            <consortium name="Ensembl"/>
        </authorList>
    </citation>
    <scope>IDENTIFICATION</scope>
</reference>
<dbReference type="SUPFAM" id="SSF54236">
    <property type="entry name" value="Ubiquitin-like"/>
    <property type="match status" value="1"/>
</dbReference>
<dbReference type="GO" id="GO:0005886">
    <property type="term" value="C:plasma membrane"/>
    <property type="evidence" value="ECO:0007669"/>
    <property type="project" value="TreeGrafter"/>
</dbReference>
<evidence type="ECO:0000313" key="6">
    <source>
        <dbReference type="Proteomes" id="UP000028761"/>
    </source>
</evidence>
<feature type="signal peptide" evidence="3">
    <location>
        <begin position="1"/>
        <end position="31"/>
    </location>
</feature>
<keyword evidence="1 2" id="KW-0344">Guanine-nucleotide releasing factor</keyword>
<dbReference type="PANTHER" id="PTHR23113:SF24">
    <property type="entry name" value="RAP GUANINE NUCLEOTIDE EXCHANGE FACTOR 3"/>
    <property type="match status" value="1"/>
</dbReference>
<dbReference type="Gene3D" id="1.10.840.10">
    <property type="entry name" value="Ras guanine-nucleotide exchange factors catalytic domain"/>
    <property type="match status" value="1"/>
</dbReference>